<proteinExistence type="predicted"/>
<dbReference type="CDD" id="cd17324">
    <property type="entry name" value="MFS_NepI_like"/>
    <property type="match status" value="1"/>
</dbReference>
<feature type="transmembrane region" description="Helical" evidence="6">
    <location>
        <begin position="283"/>
        <end position="305"/>
    </location>
</feature>
<keyword evidence="2" id="KW-1003">Cell membrane</keyword>
<organism evidence="8 9">
    <name type="scientific">Ramlibacter henchirensis</name>
    <dbReference type="NCBI Taxonomy" id="204072"/>
    <lineage>
        <taxon>Bacteria</taxon>
        <taxon>Pseudomonadati</taxon>
        <taxon>Pseudomonadota</taxon>
        <taxon>Betaproteobacteria</taxon>
        <taxon>Burkholderiales</taxon>
        <taxon>Comamonadaceae</taxon>
        <taxon>Ramlibacter</taxon>
    </lineage>
</organism>
<dbReference type="InterPro" id="IPR036259">
    <property type="entry name" value="MFS_trans_sf"/>
</dbReference>
<dbReference type="GO" id="GO:0022857">
    <property type="term" value="F:transmembrane transporter activity"/>
    <property type="evidence" value="ECO:0007669"/>
    <property type="project" value="InterPro"/>
</dbReference>
<feature type="transmembrane region" description="Helical" evidence="6">
    <location>
        <begin position="221"/>
        <end position="242"/>
    </location>
</feature>
<dbReference type="SUPFAM" id="SSF103473">
    <property type="entry name" value="MFS general substrate transporter"/>
    <property type="match status" value="1"/>
</dbReference>
<feature type="transmembrane region" description="Helical" evidence="6">
    <location>
        <begin position="89"/>
        <end position="108"/>
    </location>
</feature>
<reference evidence="8 9" key="1">
    <citation type="submission" date="2019-03" db="EMBL/GenBank/DDBJ databases">
        <title>Ramlibacter henchirensis DSM 14656, whole genome shotgun sequence.</title>
        <authorList>
            <person name="Zhang X."/>
            <person name="Feng G."/>
            <person name="Zhu H."/>
        </authorList>
    </citation>
    <scope>NUCLEOTIDE SEQUENCE [LARGE SCALE GENOMIC DNA]</scope>
    <source>
        <strain evidence="8 9">DSM 14656</strain>
    </source>
</reference>
<gene>
    <name evidence="8" type="ORF">EZ313_03370</name>
</gene>
<dbReference type="AlphaFoldDB" id="A0A4Z0C4B1"/>
<dbReference type="PANTHER" id="PTHR43124:SF5">
    <property type="entry name" value="PURINE RIBONUCLEOSIDE EFFLUX PUMP NEPI"/>
    <property type="match status" value="1"/>
</dbReference>
<dbReference type="PANTHER" id="PTHR43124">
    <property type="entry name" value="PURINE EFFLUX PUMP PBUE"/>
    <property type="match status" value="1"/>
</dbReference>
<dbReference type="InterPro" id="IPR020846">
    <property type="entry name" value="MFS_dom"/>
</dbReference>
<evidence type="ECO:0000256" key="1">
    <source>
        <dbReference type="ARBA" id="ARBA00004651"/>
    </source>
</evidence>
<dbReference type="OrthoDB" id="9812189at2"/>
<feature type="transmembrane region" description="Helical" evidence="6">
    <location>
        <begin position="372"/>
        <end position="391"/>
    </location>
</feature>
<feature type="transmembrane region" description="Helical" evidence="6">
    <location>
        <begin position="346"/>
        <end position="366"/>
    </location>
</feature>
<feature type="transmembrane region" description="Helical" evidence="6">
    <location>
        <begin position="254"/>
        <end position="271"/>
    </location>
</feature>
<dbReference type="Proteomes" id="UP000298180">
    <property type="component" value="Unassembled WGS sequence"/>
</dbReference>
<comment type="caution">
    <text evidence="8">The sequence shown here is derived from an EMBL/GenBank/DDBJ whole genome shotgun (WGS) entry which is preliminary data.</text>
</comment>
<dbReference type="Pfam" id="PF07690">
    <property type="entry name" value="MFS_1"/>
    <property type="match status" value="1"/>
</dbReference>
<evidence type="ECO:0000256" key="4">
    <source>
        <dbReference type="ARBA" id="ARBA00022989"/>
    </source>
</evidence>
<feature type="transmembrane region" description="Helical" evidence="6">
    <location>
        <begin position="178"/>
        <end position="200"/>
    </location>
</feature>
<dbReference type="PROSITE" id="PS50850">
    <property type="entry name" value="MFS"/>
    <property type="match status" value="1"/>
</dbReference>
<evidence type="ECO:0000313" key="9">
    <source>
        <dbReference type="Proteomes" id="UP000298180"/>
    </source>
</evidence>
<dbReference type="GO" id="GO:0005886">
    <property type="term" value="C:plasma membrane"/>
    <property type="evidence" value="ECO:0007669"/>
    <property type="project" value="UniProtKB-SubCell"/>
</dbReference>
<keyword evidence="9" id="KW-1185">Reference proteome</keyword>
<comment type="subcellular location">
    <subcellularLocation>
        <location evidence="1">Cell membrane</location>
        <topology evidence="1">Multi-pass membrane protein</topology>
    </subcellularLocation>
</comment>
<feature type="transmembrane region" description="Helical" evidence="6">
    <location>
        <begin position="120"/>
        <end position="140"/>
    </location>
</feature>
<sequence length="401" mass="41015">MQTTSTFVLRATPAAGLALGAWSAVGSMTLCVALLIAAEFMPVSLLTPMAQDLNATSGMTGQAISISGLFAVLTSLLIAPIAGRFDRRVVLMTLTGCMLASLVLIALAPNFTVLMAARALLGVTVGGFWALSTATVMRLVPRASLPKAMGVLYMGNAVATAVAAPVGSYLGGVMGWRGVFWILVPLAALNLAWQWTSLPAMRPPATIPLRRVLGLLGRRNVAFAMLGVMLSFGGAFATFTYLRPFLETSAQATLPQISLLLLGLGAAGFAGTSAATALLRRHLYALLGALPLALAAVTLAMLAGAGDLRAVGLAMVAWGAINAAIPVCWSNWLAKGVADEPEAGGGLLVAAIQLAIMLGAALGGWLLDHFSITATFLGGAALLALAALAVGRGTRLQPRAA</sequence>
<accession>A0A4Z0C4B1</accession>
<dbReference type="EMBL" id="SMLM01000001">
    <property type="protein sequence ID" value="TFZ05714.1"/>
    <property type="molecule type" value="Genomic_DNA"/>
</dbReference>
<evidence type="ECO:0000256" key="3">
    <source>
        <dbReference type="ARBA" id="ARBA00022692"/>
    </source>
</evidence>
<evidence type="ECO:0000256" key="2">
    <source>
        <dbReference type="ARBA" id="ARBA00022475"/>
    </source>
</evidence>
<name>A0A4Z0C4B1_9BURK</name>
<feature type="transmembrane region" description="Helical" evidence="6">
    <location>
        <begin position="311"/>
        <end position="334"/>
    </location>
</feature>
<dbReference type="InterPro" id="IPR050189">
    <property type="entry name" value="MFS_Efflux_Transporters"/>
</dbReference>
<dbReference type="InterPro" id="IPR011701">
    <property type="entry name" value="MFS"/>
</dbReference>
<protein>
    <submittedName>
        <fullName evidence="8">MFS transporter</fullName>
    </submittedName>
</protein>
<keyword evidence="5 6" id="KW-0472">Membrane</keyword>
<dbReference type="Gene3D" id="1.20.1250.20">
    <property type="entry name" value="MFS general substrate transporter like domains"/>
    <property type="match status" value="1"/>
</dbReference>
<evidence type="ECO:0000256" key="5">
    <source>
        <dbReference type="ARBA" id="ARBA00023136"/>
    </source>
</evidence>
<keyword evidence="4 6" id="KW-1133">Transmembrane helix</keyword>
<keyword evidence="3 6" id="KW-0812">Transmembrane</keyword>
<evidence type="ECO:0000256" key="6">
    <source>
        <dbReference type="SAM" id="Phobius"/>
    </source>
</evidence>
<evidence type="ECO:0000313" key="8">
    <source>
        <dbReference type="EMBL" id="TFZ05714.1"/>
    </source>
</evidence>
<feature type="domain" description="Major facilitator superfamily (MFS) profile" evidence="7">
    <location>
        <begin position="1"/>
        <end position="401"/>
    </location>
</feature>
<feature type="transmembrane region" description="Helical" evidence="6">
    <location>
        <begin position="152"/>
        <end position="172"/>
    </location>
</feature>
<feature type="transmembrane region" description="Helical" evidence="6">
    <location>
        <begin position="61"/>
        <end position="82"/>
    </location>
</feature>
<evidence type="ECO:0000259" key="7">
    <source>
        <dbReference type="PROSITE" id="PS50850"/>
    </source>
</evidence>